<dbReference type="PROSITE" id="PS50943">
    <property type="entry name" value="HTH_CROC1"/>
    <property type="match status" value="1"/>
</dbReference>
<dbReference type="Gene3D" id="1.10.260.40">
    <property type="entry name" value="lambda repressor-like DNA-binding domains"/>
    <property type="match status" value="1"/>
</dbReference>
<name>A0ABY4I9E0_CHIFI</name>
<keyword evidence="3" id="KW-1185">Reference proteome</keyword>
<proteinExistence type="predicted"/>
<dbReference type="SUPFAM" id="SSF47413">
    <property type="entry name" value="lambda repressor-like DNA-binding domains"/>
    <property type="match status" value="1"/>
</dbReference>
<evidence type="ECO:0000313" key="3">
    <source>
        <dbReference type="Proteomes" id="UP000830198"/>
    </source>
</evidence>
<gene>
    <name evidence="2" type="ORF">MYF79_14450</name>
</gene>
<dbReference type="InterPro" id="IPR010982">
    <property type="entry name" value="Lambda_DNA-bd_dom_sf"/>
</dbReference>
<dbReference type="InterPro" id="IPR001387">
    <property type="entry name" value="Cro/C1-type_HTH"/>
</dbReference>
<dbReference type="CDD" id="cd00093">
    <property type="entry name" value="HTH_XRE"/>
    <property type="match status" value="1"/>
</dbReference>
<reference evidence="2 3" key="1">
    <citation type="submission" date="2022-04" db="EMBL/GenBank/DDBJ databases">
        <title>The arsenic-methylating capacity of Chitinophaga filiformis YT5 during chitin decomposition.</title>
        <authorList>
            <person name="Chen G."/>
            <person name="Liang Y."/>
        </authorList>
    </citation>
    <scope>NUCLEOTIDE SEQUENCE [LARGE SCALE GENOMIC DNA]</scope>
    <source>
        <strain evidence="2 3">YT5</strain>
    </source>
</reference>
<dbReference type="Proteomes" id="UP000830198">
    <property type="component" value="Chromosome"/>
</dbReference>
<evidence type="ECO:0000259" key="1">
    <source>
        <dbReference type="PROSITE" id="PS50943"/>
    </source>
</evidence>
<dbReference type="EMBL" id="CP095855">
    <property type="protein sequence ID" value="UPK72490.1"/>
    <property type="molecule type" value="Genomic_DNA"/>
</dbReference>
<sequence>MTTTTMNKIKNHGRAIKRIREMRDMKQQSLGDLLGKIRNEVWDQKKISALEAKEAIEPNLLADVSKALGVTPESIENFDESVALNVFANTFNSNDTSTLNAINYGCTFNPIDKIVEILQEQNKVKDEMIRELINKLAK</sequence>
<accession>A0ABY4I9E0</accession>
<evidence type="ECO:0000313" key="2">
    <source>
        <dbReference type="EMBL" id="UPK72490.1"/>
    </source>
</evidence>
<protein>
    <submittedName>
        <fullName evidence="2">Helix-turn-helix domain-containing protein</fullName>
    </submittedName>
</protein>
<organism evidence="2 3">
    <name type="scientific">Chitinophaga filiformis</name>
    <name type="common">Myxococcus filiformis</name>
    <name type="synonym">Flexibacter filiformis</name>
    <dbReference type="NCBI Taxonomy" id="104663"/>
    <lineage>
        <taxon>Bacteria</taxon>
        <taxon>Pseudomonadati</taxon>
        <taxon>Bacteroidota</taxon>
        <taxon>Chitinophagia</taxon>
        <taxon>Chitinophagales</taxon>
        <taxon>Chitinophagaceae</taxon>
        <taxon>Chitinophaga</taxon>
    </lineage>
</organism>
<dbReference type="RefSeq" id="WP_247814678.1">
    <property type="nucleotide sequence ID" value="NZ_CP095855.1"/>
</dbReference>
<feature type="domain" description="HTH cro/C1-type" evidence="1">
    <location>
        <begin position="16"/>
        <end position="75"/>
    </location>
</feature>